<dbReference type="Proteomes" id="UP000419144">
    <property type="component" value="Unassembled WGS sequence"/>
</dbReference>
<keyword evidence="1" id="KW-0863">Zinc-finger</keyword>
<evidence type="ECO:0000256" key="2">
    <source>
        <dbReference type="SAM" id="Coils"/>
    </source>
</evidence>
<dbReference type="InterPro" id="IPR015940">
    <property type="entry name" value="UBA"/>
</dbReference>
<feature type="compositionally biased region" description="Pro residues" evidence="3">
    <location>
        <begin position="313"/>
        <end position="325"/>
    </location>
</feature>
<dbReference type="PROSITE" id="PS50030">
    <property type="entry name" value="UBA"/>
    <property type="match status" value="1"/>
</dbReference>
<feature type="compositionally biased region" description="Low complexity" evidence="3">
    <location>
        <begin position="49"/>
        <end position="61"/>
    </location>
</feature>
<organism evidence="8 9">
    <name type="scientific">Leishmania tarentolae</name>
    <name type="common">Sauroleishmania tarentolae</name>
    <dbReference type="NCBI Taxonomy" id="5689"/>
    <lineage>
        <taxon>Eukaryota</taxon>
        <taxon>Discoba</taxon>
        <taxon>Euglenozoa</taxon>
        <taxon>Kinetoplastea</taxon>
        <taxon>Metakinetoplastina</taxon>
        <taxon>Trypanosomatida</taxon>
        <taxon>Trypanosomatidae</taxon>
        <taxon>Leishmaniinae</taxon>
        <taxon>Leishmania</taxon>
        <taxon>lizard Leishmania</taxon>
    </lineage>
</organism>
<keyword evidence="1" id="KW-0862">Zinc</keyword>
<feature type="domain" description="UBA" evidence="4">
    <location>
        <begin position="5"/>
        <end position="46"/>
    </location>
</feature>
<dbReference type="GO" id="GO:0043130">
    <property type="term" value="F:ubiquitin binding"/>
    <property type="evidence" value="ECO:0007669"/>
    <property type="project" value="InterPro"/>
</dbReference>
<dbReference type="PROSITE" id="PS51140">
    <property type="entry name" value="CUE"/>
    <property type="match status" value="1"/>
</dbReference>
<dbReference type="SMART" id="SM01162">
    <property type="entry name" value="DUF1771"/>
    <property type="match status" value="1"/>
</dbReference>
<dbReference type="Gene3D" id="3.30.1370.110">
    <property type="match status" value="1"/>
</dbReference>
<feature type="zinc finger region" description="C3H1-type" evidence="1">
    <location>
        <begin position="357"/>
        <end position="385"/>
    </location>
</feature>
<comment type="caution">
    <text evidence="8">The sequence shown here is derived from an EMBL/GenBank/DDBJ whole genome shotgun (WGS) entry which is preliminary data.</text>
</comment>
<dbReference type="EMBL" id="BLBS01000001">
    <property type="protein sequence ID" value="GET85375.1"/>
    <property type="molecule type" value="Genomic_DNA"/>
</dbReference>
<feature type="compositionally biased region" description="Low complexity" evidence="3">
    <location>
        <begin position="268"/>
        <end position="282"/>
    </location>
</feature>
<reference evidence="8" key="1">
    <citation type="submission" date="2019-11" db="EMBL/GenBank/DDBJ databases">
        <title>Leishmania tarentolae CDS.</title>
        <authorList>
            <person name="Goto Y."/>
            <person name="Yamagishi J."/>
        </authorList>
    </citation>
    <scope>NUCLEOTIDE SEQUENCE [LARGE SCALE GENOMIC DNA]</scope>
    <source>
        <strain evidence="8">Parrot Tar II</strain>
    </source>
</reference>
<dbReference type="PANTHER" id="PTHR46535:SF1">
    <property type="entry name" value="NEDD4-BINDING PROTEIN 2"/>
    <property type="match status" value="1"/>
</dbReference>
<evidence type="ECO:0000313" key="9">
    <source>
        <dbReference type="Proteomes" id="UP000419144"/>
    </source>
</evidence>
<dbReference type="AlphaFoldDB" id="A0A640K8C7"/>
<dbReference type="VEuPathDB" id="TriTrypDB:LtaPh_0102100"/>
<evidence type="ECO:0000259" key="5">
    <source>
        <dbReference type="PROSITE" id="PS50103"/>
    </source>
</evidence>
<evidence type="ECO:0000256" key="1">
    <source>
        <dbReference type="PROSITE-ProRule" id="PRU00723"/>
    </source>
</evidence>
<protein>
    <submittedName>
        <fullName evidence="8">Uncharacterized protein</fullName>
    </submittedName>
</protein>
<dbReference type="FunFam" id="3.30.1370.110:FF:000012">
    <property type="entry name" value="UBA/TS-N_domain/CUE_domain/Domain_of_uncharacterized_function_(DUF1771)/Smr_domain_containing_protein"/>
    <property type="match status" value="1"/>
</dbReference>
<dbReference type="InterPro" id="IPR003892">
    <property type="entry name" value="CUE"/>
</dbReference>
<feature type="region of interest" description="Disordered" evidence="3">
    <location>
        <begin position="268"/>
        <end position="335"/>
    </location>
</feature>
<dbReference type="GO" id="GO:0004519">
    <property type="term" value="F:endonuclease activity"/>
    <property type="evidence" value="ECO:0007669"/>
    <property type="project" value="TreeGrafter"/>
</dbReference>
<dbReference type="InterPro" id="IPR009060">
    <property type="entry name" value="UBA-like_sf"/>
</dbReference>
<dbReference type="Pfam" id="PF01713">
    <property type="entry name" value="Smr"/>
    <property type="match status" value="1"/>
</dbReference>
<feature type="domain" description="C3H1-type" evidence="5">
    <location>
        <begin position="357"/>
        <end position="385"/>
    </location>
</feature>
<dbReference type="Gene3D" id="1.10.8.10">
    <property type="entry name" value="DNA helicase RuvA subunit, C-terminal domain"/>
    <property type="match status" value="1"/>
</dbReference>
<dbReference type="GO" id="GO:0008270">
    <property type="term" value="F:zinc ion binding"/>
    <property type="evidence" value="ECO:0007669"/>
    <property type="project" value="UniProtKB-KW"/>
</dbReference>
<dbReference type="PROSITE" id="PS50103">
    <property type="entry name" value="ZF_C3H1"/>
    <property type="match status" value="2"/>
</dbReference>
<dbReference type="SUPFAM" id="SSF46934">
    <property type="entry name" value="UBA-like"/>
    <property type="match status" value="1"/>
</dbReference>
<dbReference type="SMART" id="SM00546">
    <property type="entry name" value="CUE"/>
    <property type="match status" value="1"/>
</dbReference>
<feature type="domain" description="C3H1-type" evidence="5">
    <location>
        <begin position="130"/>
        <end position="157"/>
    </location>
</feature>
<feature type="coiled-coil region" evidence="2">
    <location>
        <begin position="541"/>
        <end position="568"/>
    </location>
</feature>
<sequence length="902" mass="97596">MKRSGNDQNENVARLTAKGFGKAKATQALKDAGNNVDIALRILERQRDQQQQQQQQQQQSQAHRSDEACTLTRTVAASIPSLHRAKLPSRSTLFSSSPAAETMRRQREQRHPCVVQFGSCQYGEYCVLKDLPGDVCVQHFQGSCVYGSACRHRHTIEGVDVRSYVWGTSKDSDAEPVLRDGDSVYRVRAIDGMGSKVQTAEPIADLADAHAREEGGCAHDEDVAHRRLAAPPLLASDFNRIRGSVPSHTEPMLSSPPYACPGEVAEAGDTAEADTAGCGATELGPAEVPVVHPTPFRDLVKGSAGDVPTSSPQRPPPSSSTPTAPPQTATARRTRARHPCIAQYGSCKFGDACVHADRAADVCVHFLNRRCRYSADECRYRHETEAEYHAALLARAGLPESTAHTTDEQREQPYTHKLKGRLQSGPLRTVAAPGSGRGTSAGAPSWSLVPPSAEDLTALPEARRPVDHAAEVHNSDSDGDDLSGASEMKVFLGLLEVFPDAEPAMVLQALRMSGGDPIRASDVIAHMSAVPGKTEVDDMAAALALAAAEEAEEREAAAEDAAAAVSLERHNALLTLISLFPDVEPVAVEAVLSQHHGAFADAYSVLLCAQENVSRSGIWSGSTATMTPVDQLRVEKLCVMFPGLDEDVVRSAYCAADRQWSRATAALNALTKELLSLDSAETAPARTAAVAPVEWRPSQDMAASAATAEDDGNRAGDAQKFTEETSAEVYSAYRAVEDALLELGDWRRVREQAYLMNKQRLRVLGQATAAFLSGDGRTAKVLSSEGRRLGLEYNRLNRLAMLALEQERLRIDATSTLDLHGFHSTEVHDVLVRRVRICQRHRIGHLRIVTGQGKHSRHGRQSLYPTVMEDLRTDAFLSAAVKLRSIKAGYVDVTVRLPSTES</sequence>
<dbReference type="SUPFAM" id="SSF160443">
    <property type="entry name" value="SMR domain-like"/>
    <property type="match status" value="1"/>
</dbReference>
<dbReference type="SMART" id="SM00463">
    <property type="entry name" value="SMR"/>
    <property type="match status" value="1"/>
</dbReference>
<dbReference type="PROSITE" id="PS50828">
    <property type="entry name" value="SMR"/>
    <property type="match status" value="1"/>
</dbReference>
<feature type="domain" description="Smr" evidence="6">
    <location>
        <begin position="817"/>
        <end position="898"/>
    </location>
</feature>
<evidence type="ECO:0000259" key="7">
    <source>
        <dbReference type="PROSITE" id="PS51140"/>
    </source>
</evidence>
<evidence type="ECO:0000313" key="8">
    <source>
        <dbReference type="EMBL" id="GET85375.1"/>
    </source>
</evidence>
<evidence type="ECO:0000259" key="6">
    <source>
        <dbReference type="PROSITE" id="PS50828"/>
    </source>
</evidence>
<feature type="region of interest" description="Disordered" evidence="3">
    <location>
        <begin position="424"/>
        <end position="451"/>
    </location>
</feature>
<dbReference type="OrthoDB" id="3231855at2759"/>
<feature type="domain" description="CUE" evidence="7">
    <location>
        <begin position="568"/>
        <end position="611"/>
    </location>
</feature>
<keyword evidence="9" id="KW-1185">Reference proteome</keyword>
<name>A0A640K8C7_LEITA</name>
<dbReference type="InterPro" id="IPR002625">
    <property type="entry name" value="Smr_dom"/>
</dbReference>
<dbReference type="PANTHER" id="PTHR46535">
    <property type="entry name" value="NEDD4-BINDING PROTEIN 2"/>
    <property type="match status" value="1"/>
</dbReference>
<dbReference type="InterPro" id="IPR036063">
    <property type="entry name" value="Smr_dom_sf"/>
</dbReference>
<dbReference type="Pfam" id="PF08590">
    <property type="entry name" value="DUF1771"/>
    <property type="match status" value="1"/>
</dbReference>
<dbReference type="CDD" id="cd14279">
    <property type="entry name" value="CUE"/>
    <property type="match status" value="1"/>
</dbReference>
<feature type="zinc finger region" description="C3H1-type" evidence="1">
    <location>
        <begin position="130"/>
        <end position="157"/>
    </location>
</feature>
<keyword evidence="2" id="KW-0175">Coiled coil</keyword>
<proteinExistence type="predicted"/>
<dbReference type="Pfam" id="PF02845">
    <property type="entry name" value="CUE"/>
    <property type="match status" value="1"/>
</dbReference>
<keyword evidence="1" id="KW-0479">Metal-binding</keyword>
<evidence type="ECO:0000256" key="3">
    <source>
        <dbReference type="SAM" id="MobiDB-lite"/>
    </source>
</evidence>
<dbReference type="InterPro" id="IPR000571">
    <property type="entry name" value="Znf_CCCH"/>
</dbReference>
<gene>
    <name evidence="8" type="ORF">LtaPh_0102100</name>
</gene>
<dbReference type="GO" id="GO:0005634">
    <property type="term" value="C:nucleus"/>
    <property type="evidence" value="ECO:0007669"/>
    <property type="project" value="TreeGrafter"/>
</dbReference>
<dbReference type="InterPro" id="IPR013899">
    <property type="entry name" value="DUF1771"/>
</dbReference>
<dbReference type="InterPro" id="IPR052772">
    <property type="entry name" value="Endo/PolyKinase_Domain-Protein"/>
</dbReference>
<feature type="region of interest" description="Disordered" evidence="3">
    <location>
        <begin position="47"/>
        <end position="67"/>
    </location>
</feature>
<accession>A0A640K8C7</accession>
<evidence type="ECO:0000259" key="4">
    <source>
        <dbReference type="PROSITE" id="PS50030"/>
    </source>
</evidence>
<dbReference type="SMART" id="SM00356">
    <property type="entry name" value="ZnF_C3H1"/>
    <property type="match status" value="3"/>
</dbReference>